<dbReference type="AlphaFoldDB" id="A0A0E9UT28"/>
<feature type="compositionally biased region" description="Polar residues" evidence="1">
    <location>
        <begin position="26"/>
        <end position="38"/>
    </location>
</feature>
<reference evidence="2" key="2">
    <citation type="journal article" date="2015" name="Fish Shellfish Immunol.">
        <title>Early steps in the European eel (Anguilla anguilla)-Vibrio vulnificus interaction in the gills: Role of the RtxA13 toxin.</title>
        <authorList>
            <person name="Callol A."/>
            <person name="Pajuelo D."/>
            <person name="Ebbesson L."/>
            <person name="Teles M."/>
            <person name="MacKenzie S."/>
            <person name="Amaro C."/>
        </authorList>
    </citation>
    <scope>NUCLEOTIDE SEQUENCE</scope>
</reference>
<feature type="region of interest" description="Disordered" evidence="1">
    <location>
        <begin position="19"/>
        <end position="38"/>
    </location>
</feature>
<dbReference type="EMBL" id="GBXM01040237">
    <property type="protein sequence ID" value="JAH68340.1"/>
    <property type="molecule type" value="Transcribed_RNA"/>
</dbReference>
<protein>
    <submittedName>
        <fullName evidence="2">Uncharacterized protein</fullName>
    </submittedName>
</protein>
<accession>A0A0E9UT28</accession>
<proteinExistence type="predicted"/>
<evidence type="ECO:0000256" key="1">
    <source>
        <dbReference type="SAM" id="MobiDB-lite"/>
    </source>
</evidence>
<sequence length="38" mass="4386">MPTFNINLKHLNFLKQNEKAKKRKTLSMTAARNSPISN</sequence>
<reference evidence="2" key="1">
    <citation type="submission" date="2014-11" db="EMBL/GenBank/DDBJ databases">
        <authorList>
            <person name="Amaro Gonzalez C."/>
        </authorList>
    </citation>
    <scope>NUCLEOTIDE SEQUENCE</scope>
</reference>
<evidence type="ECO:0000313" key="2">
    <source>
        <dbReference type="EMBL" id="JAH68340.1"/>
    </source>
</evidence>
<name>A0A0E9UT28_ANGAN</name>
<organism evidence="2">
    <name type="scientific">Anguilla anguilla</name>
    <name type="common">European freshwater eel</name>
    <name type="synonym">Muraena anguilla</name>
    <dbReference type="NCBI Taxonomy" id="7936"/>
    <lineage>
        <taxon>Eukaryota</taxon>
        <taxon>Metazoa</taxon>
        <taxon>Chordata</taxon>
        <taxon>Craniata</taxon>
        <taxon>Vertebrata</taxon>
        <taxon>Euteleostomi</taxon>
        <taxon>Actinopterygii</taxon>
        <taxon>Neopterygii</taxon>
        <taxon>Teleostei</taxon>
        <taxon>Anguilliformes</taxon>
        <taxon>Anguillidae</taxon>
        <taxon>Anguilla</taxon>
    </lineage>
</organism>